<reference evidence="1" key="1">
    <citation type="submission" date="2019-08" db="EMBL/GenBank/DDBJ databases">
        <authorList>
            <person name="Kucharzyk K."/>
            <person name="Murdoch R.W."/>
            <person name="Higgins S."/>
            <person name="Loffler F."/>
        </authorList>
    </citation>
    <scope>NUCLEOTIDE SEQUENCE</scope>
</reference>
<name>A0A645CR49_9ZZZZ</name>
<protein>
    <submittedName>
        <fullName evidence="1">Uncharacterized protein</fullName>
    </submittedName>
</protein>
<gene>
    <name evidence="1" type="ORF">SDC9_126225</name>
</gene>
<comment type="caution">
    <text evidence="1">The sequence shown here is derived from an EMBL/GenBank/DDBJ whole genome shotgun (WGS) entry which is preliminary data.</text>
</comment>
<evidence type="ECO:0000313" key="1">
    <source>
        <dbReference type="EMBL" id="MPM79192.1"/>
    </source>
</evidence>
<dbReference type="EMBL" id="VSSQ01029175">
    <property type="protein sequence ID" value="MPM79192.1"/>
    <property type="molecule type" value="Genomic_DNA"/>
</dbReference>
<organism evidence="1">
    <name type="scientific">bioreactor metagenome</name>
    <dbReference type="NCBI Taxonomy" id="1076179"/>
    <lineage>
        <taxon>unclassified sequences</taxon>
        <taxon>metagenomes</taxon>
        <taxon>ecological metagenomes</taxon>
    </lineage>
</organism>
<dbReference type="AlphaFoldDB" id="A0A645CR49"/>
<sequence length="49" mass="5370">MQLHIKLRRDQAAERAPHPSVFVKLDSADLNHFKHQPVADAAKGAALVA</sequence>
<accession>A0A645CR49</accession>
<proteinExistence type="predicted"/>